<dbReference type="NCBIfam" id="TIGR03897">
    <property type="entry name" value="lanti_2_LanM"/>
    <property type="match status" value="1"/>
</dbReference>
<evidence type="ECO:0000313" key="3">
    <source>
        <dbReference type="EMBL" id="QIZ86028.1"/>
    </source>
</evidence>
<dbReference type="PRINTS" id="PR01950">
    <property type="entry name" value="LANCSUPER"/>
</dbReference>
<dbReference type="PIRSF" id="PIRSF037228">
    <property type="entry name" value="Lant_mod_RumM"/>
    <property type="match status" value="1"/>
</dbReference>
<gene>
    <name evidence="3" type="primary">OspM</name>
</gene>
<dbReference type="Pfam" id="PF13575">
    <property type="entry name" value="DUF4135"/>
    <property type="match status" value="1"/>
</dbReference>
<sequence>MQVCKKDLIKIVEKASTIDERLNSNFAFDSASESPDIINARIKQWCQVVAEGDFAKFQQHLSQMGLDLNSARNAVSNVRFQGDRLPAWAQTLEESLQARTAIAKDNLAFLNPLRPLPFEEIWLSSVYIAREKLIANTGNSYSLLTAAAHANLERSLLELLANLGSRALFQKFKIFQQQKQPALVSSWPLTVTYTNKQYKQFIEDLLNGELITFFQEYSVLARLAGTLVNLWVETTTEFLQRLASDWSEIQQTFQPETELGQVTVIQPNLSDRHRQGRSAIAILFSSGLELVYKPKSLGTEKAYSQLLTWLNNRDIPLTFKPQKIIDRSTYGWAEFIEHLPCQNQAQASRYYQRMGMFLCLAYVLKGTDFLDENIIACGEYPVPIDLEMLLNHGVRGEVSTADRDAYSLAYEQMYSSVLDTGLLPRWLFVATGQSLDVSGLGSGSQQETLFKVTKWQNVNKDDMVLGSDYEAMPPGKNIPYLNGVGLSPSNYLEELIAGFRQMYQFLREQRDALLTADSPLMNLGKQQVRFTFRATKIYCVILEMSLKLEALKDGANRSIQLDYLSRERFWNDKFHSLRRNSEGAVGQLIAAEKQALEYMDIPLFTAWANQDALPIATNETIENCFAQPSIDLAIARLQQLSADDLKWQIGLIRGSLYAQIAKQCESSSLSPSLELQLDLVPQLDSKDLVREAEAIAKRLQNNALHSPNGSASWIALVYLMEIQRFQLEPVSDRLYDGSCGIGIFLSALAKIQGNSELQELTLAAIESLRQHLQNPQISRAMVQKIGIGGAVGCGSIIYGLTRIGQFLENSAVIEDATKAAALLTPEKFADDRKFDVTFGTAGAILGLLALYEVTKEPAILEQAIAGGKHLLQYRTASDSGFRTWQTVDGKLLTGFSHGAAGIAYALLRLYKVSNEVVFLEAAAEAIAYERSVFSPKAGNWPDFRNSVSRNGEPSFTNTWCHGAPGIGLARLGSLEMLNSAEIQQDIEFAIAATPQVKAEEIDNYCCGNFGRLELFLEAGKRLNRPELITIAQQQAAWVVTRARQTGSFQVFANVAGDTYSPGLFTGTAGIGYQLLRLAYPDLLPSLLLWK</sequence>
<proteinExistence type="predicted"/>
<dbReference type="InterPro" id="IPR017146">
    <property type="entry name" value="Lanti_2_LanM"/>
</dbReference>
<organism evidence="3">
    <name type="scientific">Oscillatoria sp. PCC 6412</name>
    <dbReference type="NCBI Taxonomy" id="587412"/>
    <lineage>
        <taxon>Bacteria</taxon>
        <taxon>Bacillati</taxon>
        <taxon>Cyanobacteriota</taxon>
        <taxon>Cyanophyceae</taxon>
        <taxon>Oscillatoriophycideae</taxon>
        <taxon>Oscillatoriales</taxon>
        <taxon>Oscillatoriaceae</taxon>
        <taxon>Oscillatoria</taxon>
    </lineage>
</organism>
<dbReference type="SUPFAM" id="SSF158745">
    <property type="entry name" value="LanC-like"/>
    <property type="match status" value="1"/>
</dbReference>
<feature type="binding site" evidence="1">
    <location>
        <position position="1005"/>
    </location>
    <ligand>
        <name>Zn(2+)</name>
        <dbReference type="ChEBI" id="CHEBI:29105"/>
    </ligand>
</feature>
<dbReference type="CDD" id="cd04792">
    <property type="entry name" value="LanM-like"/>
    <property type="match status" value="1"/>
</dbReference>
<keyword evidence="1" id="KW-0479">Metal-binding</keyword>
<dbReference type="Pfam" id="PF05147">
    <property type="entry name" value="LANC_like"/>
    <property type="match status" value="1"/>
</dbReference>
<dbReference type="AlphaFoldDB" id="A0A6H1V3V6"/>
<name>A0A6H1V3V6_9CYAN</name>
<protein>
    <submittedName>
        <fullName evidence="3">Type 2 lanthionine synthetase</fullName>
    </submittedName>
</protein>
<dbReference type="InterPro" id="IPR025410">
    <property type="entry name" value="Lant_dehyd"/>
</dbReference>
<accession>A0A6H1V3V6</accession>
<dbReference type="InterPro" id="IPR012341">
    <property type="entry name" value="6hp_glycosidase-like_sf"/>
</dbReference>
<dbReference type="InterPro" id="IPR007822">
    <property type="entry name" value="LANC-like"/>
</dbReference>
<reference evidence="3" key="1">
    <citation type="journal article" date="2020" name="Angew. Chem. Int. Ed. Engl.">
        <title>Landornamides, antiviral ornithine-containing ribosomal peptides discovered by proteusin mining.</title>
        <authorList>
            <person name="Bosch N."/>
            <person name="Mariana B."/>
            <person name="Greczmiel U."/>
            <person name="Morinaka B."/>
            <person name="Gugger M."/>
            <person name="Oxenius A."/>
            <person name="Vagstad A.L."/>
            <person name="Piel J."/>
        </authorList>
    </citation>
    <scope>NUCLEOTIDE SEQUENCE</scope>
    <source>
        <strain evidence="3">PCC 6412</strain>
    </source>
</reference>
<dbReference type="Gene3D" id="1.50.10.10">
    <property type="match status" value="1"/>
</dbReference>
<dbReference type="GO" id="GO:0005975">
    <property type="term" value="P:carbohydrate metabolic process"/>
    <property type="evidence" value="ECO:0007669"/>
    <property type="project" value="InterPro"/>
</dbReference>
<dbReference type="GO" id="GO:0046872">
    <property type="term" value="F:metal ion binding"/>
    <property type="evidence" value="ECO:0007669"/>
    <property type="project" value="UniProtKB-KW"/>
</dbReference>
<dbReference type="EMBL" id="MN724927">
    <property type="protein sequence ID" value="QIZ86028.1"/>
    <property type="molecule type" value="Genomic_DNA"/>
</dbReference>
<keyword evidence="1" id="KW-0862">Zinc</keyword>
<feature type="domain" description="Lantibiotic biosynthesis protein dehydration" evidence="2">
    <location>
        <begin position="217"/>
        <end position="606"/>
    </location>
</feature>
<dbReference type="SMART" id="SM01260">
    <property type="entry name" value="LANC_like"/>
    <property type="match status" value="1"/>
</dbReference>
<feature type="binding site" evidence="1">
    <location>
        <position position="960"/>
    </location>
    <ligand>
        <name>Zn(2+)</name>
        <dbReference type="ChEBI" id="CHEBI:29105"/>
    </ligand>
</feature>
<evidence type="ECO:0000256" key="1">
    <source>
        <dbReference type="PIRSR" id="PIRSR607822-1"/>
    </source>
</evidence>
<dbReference type="GO" id="GO:0031179">
    <property type="term" value="P:peptide modification"/>
    <property type="evidence" value="ECO:0007669"/>
    <property type="project" value="InterPro"/>
</dbReference>
<evidence type="ECO:0000259" key="2">
    <source>
        <dbReference type="Pfam" id="PF13575"/>
    </source>
</evidence>